<evidence type="ECO:0008006" key="3">
    <source>
        <dbReference type="Google" id="ProtNLM"/>
    </source>
</evidence>
<sequence>MGLLDWLFSPKEVTREAFVQEAIELLERAGGTNFTFDAERFALRGADHTWFLDNAFARTKGLSKHKRRMELERFVATVIEAPTIDVSTLDMAAPLLKPTLRLRGRDATTQLQAMLDGSASTDIVPYAFEPLVDELIVRPVVDTQVSMLHVDAERLGEWGISVENALKIALANIRHEVVPAGFTRLQDGVLAGAWLPDYQPCAMLFPEIFRNLGLRGAPVVAPLTRGLIYVTGSEDMAGLARVLTLAEQSITRELYPCSASLYRHDGRSWSKFMPTGNSEVERLAHRVETLQAWELYETQQRLLNRVHEKTGIDIFVATFMVVERGPAMFSVSSWARNVLSLLPRTDVLAIQLEDGSNRTVSWEAAFEAFGDLMKEEPDLWPRRWRVKRSPGDAQITALPEYQSEA</sequence>
<name>A0ABQ6CEQ9_9HYPH</name>
<proteinExistence type="predicted"/>
<dbReference type="EMBL" id="BSPC01000011">
    <property type="protein sequence ID" value="GLS18274.1"/>
    <property type="molecule type" value="Genomic_DNA"/>
</dbReference>
<reference evidence="2" key="1">
    <citation type="journal article" date="2019" name="Int. J. Syst. Evol. Microbiol.">
        <title>The Global Catalogue of Microorganisms (GCM) 10K type strain sequencing project: providing services to taxonomists for standard genome sequencing and annotation.</title>
        <authorList>
            <consortium name="The Broad Institute Genomics Platform"/>
            <consortium name="The Broad Institute Genome Sequencing Center for Infectious Disease"/>
            <person name="Wu L."/>
            <person name="Ma J."/>
        </authorList>
    </citation>
    <scope>NUCLEOTIDE SEQUENCE [LARGE SCALE GENOMIC DNA]</scope>
    <source>
        <strain evidence="2">NBRC 101365</strain>
    </source>
</reference>
<dbReference type="Proteomes" id="UP001156882">
    <property type="component" value="Unassembled WGS sequence"/>
</dbReference>
<gene>
    <name evidence="1" type="ORF">GCM10007874_12910</name>
</gene>
<comment type="caution">
    <text evidence="1">The sequence shown here is derived from an EMBL/GenBank/DDBJ whole genome shotgun (WGS) entry which is preliminary data.</text>
</comment>
<protein>
    <recommendedName>
        <fullName evidence="3">DUF1444 family protein</fullName>
    </recommendedName>
</protein>
<accession>A0ABQ6CEQ9</accession>
<evidence type="ECO:0000313" key="2">
    <source>
        <dbReference type="Proteomes" id="UP001156882"/>
    </source>
</evidence>
<dbReference type="RefSeq" id="WP_284311094.1">
    <property type="nucleotide sequence ID" value="NZ_BSPC01000011.1"/>
</dbReference>
<evidence type="ECO:0000313" key="1">
    <source>
        <dbReference type="EMBL" id="GLS18274.1"/>
    </source>
</evidence>
<keyword evidence="2" id="KW-1185">Reference proteome</keyword>
<organism evidence="1 2">
    <name type="scientific">Labrys miyagiensis</name>
    <dbReference type="NCBI Taxonomy" id="346912"/>
    <lineage>
        <taxon>Bacteria</taxon>
        <taxon>Pseudomonadati</taxon>
        <taxon>Pseudomonadota</taxon>
        <taxon>Alphaproteobacteria</taxon>
        <taxon>Hyphomicrobiales</taxon>
        <taxon>Xanthobacteraceae</taxon>
        <taxon>Labrys</taxon>
    </lineage>
</organism>